<dbReference type="Gene3D" id="1.10.10.60">
    <property type="entry name" value="Homeodomain-like"/>
    <property type="match status" value="1"/>
</dbReference>
<dbReference type="PROSITE" id="PS01124">
    <property type="entry name" value="HTH_ARAC_FAMILY_2"/>
    <property type="match status" value="1"/>
</dbReference>
<dbReference type="GO" id="GO:0008168">
    <property type="term" value="F:methyltransferase activity"/>
    <property type="evidence" value="ECO:0007669"/>
    <property type="project" value="UniProtKB-KW"/>
</dbReference>
<evidence type="ECO:0000259" key="4">
    <source>
        <dbReference type="PROSITE" id="PS01124"/>
    </source>
</evidence>
<dbReference type="GO" id="GO:0003700">
    <property type="term" value="F:DNA-binding transcription factor activity"/>
    <property type="evidence" value="ECO:0007669"/>
    <property type="project" value="InterPro"/>
</dbReference>
<dbReference type="SMART" id="SM00342">
    <property type="entry name" value="HTH_ARAC"/>
    <property type="match status" value="1"/>
</dbReference>
<dbReference type="InterPro" id="IPR018062">
    <property type="entry name" value="HTH_AraC-typ_CS"/>
</dbReference>
<dbReference type="RefSeq" id="WP_055056915.1">
    <property type="nucleotide sequence ID" value="NZ_CZBA01000026.1"/>
</dbReference>
<evidence type="ECO:0000256" key="1">
    <source>
        <dbReference type="ARBA" id="ARBA00023015"/>
    </source>
</evidence>
<evidence type="ECO:0000256" key="3">
    <source>
        <dbReference type="ARBA" id="ARBA00023163"/>
    </source>
</evidence>
<dbReference type="AlphaFoldDB" id="A0A174SNP1"/>
<dbReference type="GO" id="GO:0032259">
    <property type="term" value="P:methylation"/>
    <property type="evidence" value="ECO:0007669"/>
    <property type="project" value="UniProtKB-KW"/>
</dbReference>
<evidence type="ECO:0000313" key="5">
    <source>
        <dbReference type="EMBL" id="CUP97045.1"/>
    </source>
</evidence>
<dbReference type="EMBL" id="QROS01000012">
    <property type="protein sequence ID" value="RHL44368.1"/>
    <property type="molecule type" value="Genomic_DNA"/>
</dbReference>
<evidence type="ECO:0000313" key="8">
    <source>
        <dbReference type="Proteomes" id="UP000285897"/>
    </source>
</evidence>
<reference evidence="5 7" key="1">
    <citation type="submission" date="2015-09" db="EMBL/GenBank/DDBJ databases">
        <authorList>
            <consortium name="Pathogen Informatics"/>
        </authorList>
    </citation>
    <scope>NUCLEOTIDE SEQUENCE [LARGE SCALE GENOMIC DNA]</scope>
    <source>
        <strain evidence="5 7">2789STDY5834921</strain>
    </source>
</reference>
<dbReference type="PROSITE" id="PS00041">
    <property type="entry name" value="HTH_ARAC_FAMILY_1"/>
    <property type="match status" value="1"/>
</dbReference>
<proteinExistence type="predicted"/>
<dbReference type="Proteomes" id="UP000285897">
    <property type="component" value="Unassembled WGS sequence"/>
</dbReference>
<evidence type="ECO:0000256" key="2">
    <source>
        <dbReference type="ARBA" id="ARBA00023125"/>
    </source>
</evidence>
<dbReference type="EMBL" id="CZBA01000026">
    <property type="protein sequence ID" value="CUP97045.1"/>
    <property type="molecule type" value="Genomic_DNA"/>
</dbReference>
<evidence type="ECO:0000313" key="6">
    <source>
        <dbReference type="EMBL" id="RHL44368.1"/>
    </source>
</evidence>
<dbReference type="InterPro" id="IPR018060">
    <property type="entry name" value="HTH_AraC"/>
</dbReference>
<dbReference type="EC" id="2.1.1.-" evidence="5"/>
<keyword evidence="3" id="KW-0804">Transcription</keyword>
<dbReference type="InterPro" id="IPR018771">
    <property type="entry name" value="PocR_dom"/>
</dbReference>
<dbReference type="Pfam" id="PF12833">
    <property type="entry name" value="HTH_18"/>
    <property type="match status" value="1"/>
</dbReference>
<reference evidence="6 8" key="2">
    <citation type="submission" date="2018-08" db="EMBL/GenBank/DDBJ databases">
        <title>A genome reference for cultivated species of the human gut microbiota.</title>
        <authorList>
            <person name="Zou Y."/>
            <person name="Xue W."/>
            <person name="Luo G."/>
        </authorList>
    </citation>
    <scope>NUCLEOTIDE SEQUENCE [LARGE SCALE GENOMIC DNA]</scope>
    <source>
        <strain evidence="6 8">AF37-6AC</strain>
    </source>
</reference>
<gene>
    <name evidence="5" type="primary">adaA_2</name>
    <name evidence="6" type="ORF">DW021_14040</name>
    <name evidence="5" type="ORF">ERS852533_03245</name>
</gene>
<keyword evidence="2" id="KW-0238">DNA-binding</keyword>
<dbReference type="Pfam" id="PF10114">
    <property type="entry name" value="PocR"/>
    <property type="match status" value="1"/>
</dbReference>
<dbReference type="OrthoDB" id="183331at2"/>
<keyword evidence="5" id="KW-0808">Transferase</keyword>
<evidence type="ECO:0000313" key="7">
    <source>
        <dbReference type="Proteomes" id="UP000095413"/>
    </source>
</evidence>
<dbReference type="SUPFAM" id="SSF46689">
    <property type="entry name" value="Homeodomain-like"/>
    <property type="match status" value="1"/>
</dbReference>
<organism evidence="5 7">
    <name type="scientific">Blautia obeum</name>
    <dbReference type="NCBI Taxonomy" id="40520"/>
    <lineage>
        <taxon>Bacteria</taxon>
        <taxon>Bacillati</taxon>
        <taxon>Bacillota</taxon>
        <taxon>Clostridia</taxon>
        <taxon>Lachnospirales</taxon>
        <taxon>Lachnospiraceae</taxon>
        <taxon>Blautia</taxon>
    </lineage>
</organism>
<dbReference type="PANTHER" id="PTHR43280:SF2">
    <property type="entry name" value="HTH-TYPE TRANSCRIPTIONAL REGULATOR EXSA"/>
    <property type="match status" value="1"/>
</dbReference>
<name>A0A174SNP1_9FIRM</name>
<accession>A0A174SNP1</accession>
<feature type="domain" description="HTH araC/xylS-type" evidence="4">
    <location>
        <begin position="178"/>
        <end position="276"/>
    </location>
</feature>
<sequence>MKLNLELNTLRSIMRDFYAVTKVRSSIYDGNYQKILSYPDEHTPICSIMHGRADTLAHCKYSNLRAFKQCEKEKGTIVYTCHLGLSEVVAPLWDNNIIIGYIMFGQLTCSPPPGNLLENIREKCNQYNLQIDNLEEIISQISYRNNEELHSLARLMEACTYYIMHHEIVRLNRNGFILKLDEYIEKHLTEKITVPELCEEFLTSRTKLYETFSDTLNMSLGRYIKLKRIERAKFLLAETNDPLSVIAAETGLGEYNYFCSVFKKETGITANQYRINSRSETL</sequence>
<keyword evidence="1" id="KW-0805">Transcription regulation</keyword>
<protein>
    <submittedName>
        <fullName evidence="6">Helix-turn-helix domain-containing protein</fullName>
    </submittedName>
    <submittedName>
        <fullName evidence="5">Methylphosphotriester-DNA--protein-cysteine S-methyltransferase</fullName>
        <ecNumber evidence="5">2.1.1.-</ecNumber>
    </submittedName>
</protein>
<dbReference type="Proteomes" id="UP000095413">
    <property type="component" value="Unassembled WGS sequence"/>
</dbReference>
<dbReference type="InterPro" id="IPR009057">
    <property type="entry name" value="Homeodomain-like_sf"/>
</dbReference>
<dbReference type="GO" id="GO:0043565">
    <property type="term" value="F:sequence-specific DNA binding"/>
    <property type="evidence" value="ECO:0007669"/>
    <property type="project" value="InterPro"/>
</dbReference>
<keyword evidence="5" id="KW-0489">Methyltransferase</keyword>
<dbReference type="PANTHER" id="PTHR43280">
    <property type="entry name" value="ARAC-FAMILY TRANSCRIPTIONAL REGULATOR"/>
    <property type="match status" value="1"/>
</dbReference>